<evidence type="ECO:0000256" key="4">
    <source>
        <dbReference type="ARBA" id="ARBA00022553"/>
    </source>
</evidence>
<comment type="subcellular location">
    <subcellularLocation>
        <location evidence="2">Cell membrane</location>
    </subcellularLocation>
</comment>
<dbReference type="GO" id="GO:0000155">
    <property type="term" value="F:phosphorelay sensor kinase activity"/>
    <property type="evidence" value="ECO:0007669"/>
    <property type="project" value="InterPro"/>
</dbReference>
<dbReference type="CDD" id="cd00082">
    <property type="entry name" value="HisKA"/>
    <property type="match status" value="1"/>
</dbReference>
<dbReference type="RefSeq" id="WP_194698037.1">
    <property type="nucleotide sequence ID" value="NZ_JADKPO010000034.1"/>
</dbReference>
<evidence type="ECO:0000256" key="5">
    <source>
        <dbReference type="ARBA" id="ARBA00022679"/>
    </source>
</evidence>
<dbReference type="GO" id="GO:0005886">
    <property type="term" value="C:plasma membrane"/>
    <property type="evidence" value="ECO:0007669"/>
    <property type="project" value="UniProtKB-SubCell"/>
</dbReference>
<evidence type="ECO:0000256" key="3">
    <source>
        <dbReference type="ARBA" id="ARBA00012438"/>
    </source>
</evidence>
<feature type="domain" description="Histidine kinase" evidence="9">
    <location>
        <begin position="157"/>
        <end position="376"/>
    </location>
</feature>
<dbReference type="Gene3D" id="1.10.287.130">
    <property type="match status" value="1"/>
</dbReference>
<organism evidence="10 11">
    <name type="scientific">Nocardioides agariphilus</name>
    <dbReference type="NCBI Taxonomy" id="433664"/>
    <lineage>
        <taxon>Bacteria</taxon>
        <taxon>Bacillati</taxon>
        <taxon>Actinomycetota</taxon>
        <taxon>Actinomycetes</taxon>
        <taxon>Propionibacteriales</taxon>
        <taxon>Nocardioidaceae</taxon>
        <taxon>Nocardioides</taxon>
    </lineage>
</organism>
<keyword evidence="4" id="KW-0597">Phosphoprotein</keyword>
<evidence type="ECO:0000256" key="6">
    <source>
        <dbReference type="ARBA" id="ARBA00022777"/>
    </source>
</evidence>
<keyword evidence="7" id="KW-0902">Two-component regulatory system</keyword>
<reference evidence="10" key="1">
    <citation type="submission" date="2020-11" db="EMBL/GenBank/DDBJ databases">
        <title>Nocardioides cynanchi sp. nov., isolated from soil of rhizosphere of Cynanchum wilfordii.</title>
        <authorList>
            <person name="Lee J.-S."/>
            <person name="Suh M.K."/>
            <person name="Kim J.-S."/>
        </authorList>
    </citation>
    <scope>NUCLEOTIDE SEQUENCE</scope>
    <source>
        <strain evidence="10">KCTC 19276</strain>
    </source>
</reference>
<sequence>MTDDQWAIIGTGGAWAAGAGAVGLMVAYAVRRRSFRWQIAVVAATAVLAVVAGVVGTARAMFLSDHDLSVVLWVVVVAAVVGLGVSAIVGSAFSRWSLTMRDDARRFGESGRFDAGSRGPAELQALSDELAHTAGRLRESRAREQRLEESRRELISWVSHDLRSPLAALRAMTEALEDGLADDPQRYHRQIRAEVDRMVRMVDDLFELSRIHAGVLALNLQPVAVRDVVSEAIAGADAVARAGGVRLGGRVDDGLFVTADPGHLSRVVSNLVVNAIRHTPADGVVDITGRRIGDEVELSVTDACGGLTSHDLARVFDVAWQGSSARTPTPETPQSPMGRGAGLGLAIVKGLVEAHRGQVSVDNHPPGCRFVVTLPA</sequence>
<keyword evidence="6 10" id="KW-0418">Kinase</keyword>
<protein>
    <recommendedName>
        <fullName evidence="3">histidine kinase</fullName>
        <ecNumber evidence="3">2.7.13.3</ecNumber>
    </recommendedName>
</protein>
<comment type="catalytic activity">
    <reaction evidence="1">
        <text>ATP + protein L-histidine = ADP + protein N-phospho-L-histidine.</text>
        <dbReference type="EC" id="2.7.13.3"/>
    </reaction>
</comment>
<dbReference type="FunFam" id="1.10.287.130:FF:000001">
    <property type="entry name" value="Two-component sensor histidine kinase"/>
    <property type="match status" value="1"/>
</dbReference>
<evidence type="ECO:0000259" key="9">
    <source>
        <dbReference type="PROSITE" id="PS50109"/>
    </source>
</evidence>
<dbReference type="InterPro" id="IPR036097">
    <property type="entry name" value="HisK_dim/P_sf"/>
</dbReference>
<evidence type="ECO:0000256" key="1">
    <source>
        <dbReference type="ARBA" id="ARBA00000085"/>
    </source>
</evidence>
<evidence type="ECO:0000313" key="11">
    <source>
        <dbReference type="Proteomes" id="UP000660668"/>
    </source>
</evidence>
<dbReference type="Proteomes" id="UP000660668">
    <property type="component" value="Unassembled WGS sequence"/>
</dbReference>
<name>A0A930YP58_9ACTN</name>
<keyword evidence="8" id="KW-0812">Transmembrane</keyword>
<dbReference type="PANTHER" id="PTHR43711:SF1">
    <property type="entry name" value="HISTIDINE KINASE 1"/>
    <property type="match status" value="1"/>
</dbReference>
<feature type="transmembrane region" description="Helical" evidence="8">
    <location>
        <begin position="6"/>
        <end position="30"/>
    </location>
</feature>
<dbReference type="Gene3D" id="3.30.565.10">
    <property type="entry name" value="Histidine kinase-like ATPase, C-terminal domain"/>
    <property type="match status" value="1"/>
</dbReference>
<dbReference type="AlphaFoldDB" id="A0A930YP58"/>
<dbReference type="EC" id="2.7.13.3" evidence="3"/>
<feature type="transmembrane region" description="Helical" evidence="8">
    <location>
        <begin position="70"/>
        <end position="93"/>
    </location>
</feature>
<dbReference type="InterPro" id="IPR004358">
    <property type="entry name" value="Sig_transdc_His_kin-like_C"/>
</dbReference>
<evidence type="ECO:0000256" key="8">
    <source>
        <dbReference type="SAM" id="Phobius"/>
    </source>
</evidence>
<keyword evidence="11" id="KW-1185">Reference proteome</keyword>
<dbReference type="InterPro" id="IPR003594">
    <property type="entry name" value="HATPase_dom"/>
</dbReference>
<dbReference type="InterPro" id="IPR005467">
    <property type="entry name" value="His_kinase_dom"/>
</dbReference>
<dbReference type="SMART" id="SM00387">
    <property type="entry name" value="HATPase_c"/>
    <property type="match status" value="1"/>
</dbReference>
<dbReference type="InterPro" id="IPR050736">
    <property type="entry name" value="Sensor_HK_Regulatory"/>
</dbReference>
<dbReference type="SUPFAM" id="SSF47384">
    <property type="entry name" value="Homodimeric domain of signal transducing histidine kinase"/>
    <property type="match status" value="1"/>
</dbReference>
<dbReference type="SUPFAM" id="SSF55874">
    <property type="entry name" value="ATPase domain of HSP90 chaperone/DNA topoisomerase II/histidine kinase"/>
    <property type="match status" value="1"/>
</dbReference>
<comment type="caution">
    <text evidence="10">The sequence shown here is derived from an EMBL/GenBank/DDBJ whole genome shotgun (WGS) entry which is preliminary data.</text>
</comment>
<dbReference type="Pfam" id="PF02518">
    <property type="entry name" value="HATPase_c"/>
    <property type="match status" value="1"/>
</dbReference>
<dbReference type="Pfam" id="PF00512">
    <property type="entry name" value="HisKA"/>
    <property type="match status" value="1"/>
</dbReference>
<evidence type="ECO:0000256" key="7">
    <source>
        <dbReference type="ARBA" id="ARBA00023012"/>
    </source>
</evidence>
<feature type="transmembrane region" description="Helical" evidence="8">
    <location>
        <begin position="37"/>
        <end position="58"/>
    </location>
</feature>
<dbReference type="PROSITE" id="PS50109">
    <property type="entry name" value="HIS_KIN"/>
    <property type="match status" value="1"/>
</dbReference>
<keyword evidence="5" id="KW-0808">Transferase</keyword>
<dbReference type="EMBL" id="JADKPO010000034">
    <property type="protein sequence ID" value="MBF4769889.1"/>
    <property type="molecule type" value="Genomic_DNA"/>
</dbReference>
<dbReference type="SMART" id="SM00388">
    <property type="entry name" value="HisKA"/>
    <property type="match status" value="1"/>
</dbReference>
<dbReference type="InterPro" id="IPR003661">
    <property type="entry name" value="HisK_dim/P_dom"/>
</dbReference>
<evidence type="ECO:0000313" key="10">
    <source>
        <dbReference type="EMBL" id="MBF4769889.1"/>
    </source>
</evidence>
<gene>
    <name evidence="10" type="ORF">ISU10_19125</name>
</gene>
<keyword evidence="8" id="KW-1133">Transmembrane helix</keyword>
<dbReference type="InterPro" id="IPR036890">
    <property type="entry name" value="HATPase_C_sf"/>
</dbReference>
<dbReference type="PANTHER" id="PTHR43711">
    <property type="entry name" value="TWO-COMPONENT HISTIDINE KINASE"/>
    <property type="match status" value="1"/>
</dbReference>
<keyword evidence="8" id="KW-0472">Membrane</keyword>
<accession>A0A930YP58</accession>
<proteinExistence type="predicted"/>
<evidence type="ECO:0000256" key="2">
    <source>
        <dbReference type="ARBA" id="ARBA00004236"/>
    </source>
</evidence>
<dbReference type="PRINTS" id="PR00344">
    <property type="entry name" value="BCTRLSENSOR"/>
</dbReference>